<organism evidence="1 2">
    <name type="scientific">Rhizoctonia solani</name>
    <dbReference type="NCBI Taxonomy" id="456999"/>
    <lineage>
        <taxon>Eukaryota</taxon>
        <taxon>Fungi</taxon>
        <taxon>Dikarya</taxon>
        <taxon>Basidiomycota</taxon>
        <taxon>Agaricomycotina</taxon>
        <taxon>Agaricomycetes</taxon>
        <taxon>Cantharellales</taxon>
        <taxon>Ceratobasidiaceae</taxon>
        <taxon>Rhizoctonia</taxon>
    </lineage>
</organism>
<gene>
    <name evidence="1" type="ORF">RDB_LOCUS138095</name>
</gene>
<evidence type="ECO:0000313" key="2">
    <source>
        <dbReference type="Proteomes" id="UP000663850"/>
    </source>
</evidence>
<reference evidence="1" key="1">
    <citation type="submission" date="2021-01" db="EMBL/GenBank/DDBJ databases">
        <authorList>
            <person name="Kaushik A."/>
        </authorList>
    </citation>
    <scope>NUCLEOTIDE SEQUENCE</scope>
    <source>
        <strain evidence="1">Type strain: AG8-Rh-89/</strain>
    </source>
</reference>
<dbReference type="EMBL" id="CAJMWZ010007254">
    <property type="protein sequence ID" value="CAE6534902.1"/>
    <property type="molecule type" value="Genomic_DNA"/>
</dbReference>
<evidence type="ECO:0000313" key="1">
    <source>
        <dbReference type="EMBL" id="CAE6534902.1"/>
    </source>
</evidence>
<feature type="non-terminal residue" evidence="1">
    <location>
        <position position="1"/>
    </location>
</feature>
<proteinExistence type="predicted"/>
<dbReference type="Proteomes" id="UP000663850">
    <property type="component" value="Unassembled WGS sequence"/>
</dbReference>
<protein>
    <submittedName>
        <fullName evidence="1">Uncharacterized protein</fullName>
    </submittedName>
</protein>
<accession>A0A8H3DMS5</accession>
<comment type="caution">
    <text evidence="1">The sequence shown here is derived from an EMBL/GenBank/DDBJ whole genome shotgun (WGS) entry which is preliminary data.</text>
</comment>
<dbReference type="AlphaFoldDB" id="A0A8H3DMS5"/>
<sequence length="78" mass="8197">MGEGLASGLTYAIERKFAENLWSLYNSFAEDPIFQIDANLGYSAANALVQAPDTASLSDALTITLLPALPSAWGSGSM</sequence>
<name>A0A8H3DMS5_9AGAM</name>